<dbReference type="PANTHER" id="PTHR13924">
    <property type="entry name" value="TRANSFORMING ACIDIC COILED-COIL CONTAINING PROTEIN 1/2"/>
    <property type="match status" value="1"/>
</dbReference>
<dbReference type="Pfam" id="PF25777">
    <property type="entry name" value="Aurora-A_bind_TACC3"/>
    <property type="match status" value="1"/>
</dbReference>
<reference evidence="10" key="1">
    <citation type="journal article" date="2018" name="Biotechnol. Bioeng.">
        <title>A reference genome of the Chinese hamster based on a hybrid assembly strategy.</title>
        <authorList>
            <person name="Rupp O."/>
            <person name="MacDonald M.L."/>
            <person name="Li S."/>
            <person name="Dhiman H."/>
            <person name="Polson S."/>
            <person name="Griep S."/>
            <person name="Heffner K."/>
            <person name="Hernandez I."/>
            <person name="Brinkrolf K."/>
            <person name="Jadhav V."/>
            <person name="Samoudi M."/>
            <person name="Hao H."/>
            <person name="Kingham B."/>
            <person name="Goesmann A."/>
            <person name="Betenbaugh M.J."/>
            <person name="Lewis N.E."/>
            <person name="Borth N."/>
            <person name="Lee K.H."/>
        </authorList>
    </citation>
    <scope>NUCLEOTIDE SEQUENCE [LARGE SCALE GENOMIC DNA]</scope>
    <source>
        <strain evidence="10">17A/GY</strain>
    </source>
</reference>
<organism evidence="10 11">
    <name type="scientific">Cricetulus griseus</name>
    <name type="common">Chinese hamster</name>
    <name type="synonym">Cricetulus barabensis griseus</name>
    <dbReference type="NCBI Taxonomy" id="10029"/>
    <lineage>
        <taxon>Eukaryota</taxon>
        <taxon>Metazoa</taxon>
        <taxon>Chordata</taxon>
        <taxon>Craniata</taxon>
        <taxon>Vertebrata</taxon>
        <taxon>Euteleostomi</taxon>
        <taxon>Mammalia</taxon>
        <taxon>Eutheria</taxon>
        <taxon>Euarchontoglires</taxon>
        <taxon>Glires</taxon>
        <taxon>Rodentia</taxon>
        <taxon>Myomorpha</taxon>
        <taxon>Muroidea</taxon>
        <taxon>Cricetidae</taxon>
        <taxon>Cricetinae</taxon>
        <taxon>Cricetulus</taxon>
    </lineage>
</organism>
<dbReference type="Proteomes" id="UP001108280">
    <property type="component" value="Chromosome 1"/>
</dbReference>
<feature type="compositionally biased region" description="Basic and acidic residues" evidence="8">
    <location>
        <begin position="42"/>
        <end position="67"/>
    </location>
</feature>
<dbReference type="InterPro" id="IPR039915">
    <property type="entry name" value="TACC"/>
</dbReference>
<dbReference type="GO" id="GO:0005737">
    <property type="term" value="C:cytoplasm"/>
    <property type="evidence" value="ECO:0007669"/>
    <property type="project" value="TreeGrafter"/>
</dbReference>
<dbReference type="CTD" id="10460"/>
<keyword evidence="6" id="KW-0206">Cytoskeleton</keyword>
<accession>A0A9J7EZ69</accession>
<keyword evidence="4" id="KW-0597">Phosphoprotein</keyword>
<evidence type="ECO:0000256" key="2">
    <source>
        <dbReference type="ARBA" id="ARBA00009423"/>
    </source>
</evidence>
<feature type="region of interest" description="Disordered" evidence="8">
    <location>
        <begin position="120"/>
        <end position="139"/>
    </location>
</feature>
<protein>
    <submittedName>
        <fullName evidence="11">Transforming acidic coiled-coil-containing protein 3 isoform X2</fullName>
    </submittedName>
</protein>
<evidence type="ECO:0000313" key="10">
    <source>
        <dbReference type="Proteomes" id="UP001108280"/>
    </source>
</evidence>
<dbReference type="GO" id="GO:0032886">
    <property type="term" value="P:regulation of microtubule-based process"/>
    <property type="evidence" value="ECO:0007669"/>
    <property type="project" value="UniProtKB-ARBA"/>
</dbReference>
<reference evidence="10" key="2">
    <citation type="journal article" date="2020" name="Biotechnol. Bioeng.">
        <title>Chromosome-scale scaffolds for the Chinese hamster reference genome assembly to facilitate the study of the CHO epigenome.</title>
        <authorList>
            <person name="Hilliard W."/>
            <person name="MacDonald M."/>
            <person name="Lee K.H."/>
        </authorList>
    </citation>
    <scope>NUCLEOTIDE SEQUENCE [LARGE SCALE GENOMIC DNA]</scope>
    <source>
        <strain evidence="10">17A/GY</strain>
    </source>
</reference>
<feature type="coiled-coil region" evidence="7">
    <location>
        <begin position="490"/>
        <end position="563"/>
    </location>
</feature>
<keyword evidence="5 7" id="KW-0175">Coiled coil</keyword>
<dbReference type="FunFam" id="1.20.5.1700:FF:000001">
    <property type="entry name" value="Transforming acidic coiled-coil-containing protein 1 isoform 2"/>
    <property type="match status" value="1"/>
</dbReference>
<dbReference type="PANTHER" id="PTHR13924:SF4">
    <property type="entry name" value="TRANSFORMING ACIDIC COILED-COIL-CONTAINING PROTEIN 3"/>
    <property type="match status" value="1"/>
</dbReference>
<evidence type="ECO:0000259" key="9">
    <source>
        <dbReference type="Pfam" id="PF05010"/>
    </source>
</evidence>
<dbReference type="Gene3D" id="1.20.5.1700">
    <property type="match status" value="1"/>
</dbReference>
<dbReference type="GO" id="GO:0019904">
    <property type="term" value="F:protein domain specific binding"/>
    <property type="evidence" value="ECO:0007669"/>
    <property type="project" value="UniProtKB-ARBA"/>
</dbReference>
<keyword evidence="10" id="KW-1185">Reference proteome</keyword>
<dbReference type="GO" id="GO:0022027">
    <property type="term" value="P:interkinetic nuclear migration"/>
    <property type="evidence" value="ECO:0007669"/>
    <property type="project" value="UniProtKB-ARBA"/>
</dbReference>
<evidence type="ECO:0000256" key="5">
    <source>
        <dbReference type="ARBA" id="ARBA00023054"/>
    </source>
</evidence>
<dbReference type="GO" id="GO:0005856">
    <property type="term" value="C:cytoskeleton"/>
    <property type="evidence" value="ECO:0007669"/>
    <property type="project" value="UniProtKB-SubCell"/>
</dbReference>
<dbReference type="OrthoDB" id="10255048at2759"/>
<evidence type="ECO:0000256" key="7">
    <source>
        <dbReference type="SAM" id="Coils"/>
    </source>
</evidence>
<evidence type="ECO:0000256" key="8">
    <source>
        <dbReference type="SAM" id="MobiDB-lite"/>
    </source>
</evidence>
<dbReference type="Pfam" id="PF05010">
    <property type="entry name" value="TACC_C"/>
    <property type="match status" value="1"/>
</dbReference>
<dbReference type="GO" id="GO:0007052">
    <property type="term" value="P:mitotic spindle organization"/>
    <property type="evidence" value="ECO:0007669"/>
    <property type="project" value="InterPro"/>
</dbReference>
<comment type="similarity">
    <text evidence="2">Belongs to the TACC family.</text>
</comment>
<comment type="subcellular location">
    <subcellularLocation>
        <location evidence="1">Cytoplasm</location>
        <location evidence="1">Cytoskeleton</location>
    </subcellularLocation>
</comment>
<reference evidence="11" key="3">
    <citation type="submission" date="2025-08" db="UniProtKB">
        <authorList>
            <consortium name="RefSeq"/>
        </authorList>
    </citation>
    <scope>IDENTIFICATION</scope>
    <source>
        <strain evidence="11">17A/GY</strain>
        <tissue evidence="11">Liver</tissue>
    </source>
</reference>
<name>A0A9J7EZ69_CRIGR</name>
<dbReference type="KEGG" id="cge:100765245"/>
<proteinExistence type="inferred from homology"/>
<dbReference type="RefSeq" id="XP_027243005.1">
    <property type="nucleotide sequence ID" value="XM_027387204.2"/>
</dbReference>
<evidence type="ECO:0000313" key="11">
    <source>
        <dbReference type="RefSeq" id="XP_027243005.1"/>
    </source>
</evidence>
<feature type="region of interest" description="Disordered" evidence="8">
    <location>
        <begin position="1"/>
        <end position="74"/>
    </location>
</feature>
<sequence>MVIHSSHDSISLEFDFSDDTTNTKVSSPRRLAEKTGLQPLLKKSEASQEQAPKEAEETDGTKERDECPQPASWGSYHLNWEKLDDPNFNLFGGDSKCNGKKTKLPQSPKRRLALPVAKQLSAGPTDKENSPSHQLPLAPMDDTPVVQIAAEILRAEGEVQEVVLNSSSTSASTSFLDNVPVAPPVGPVLEPSHQGPEPIMDGDLAPPVGPVLEPAHQGPEPIMDGDLAPPVGPVLEPAHQGPVPIMDGDLAPPVGPVLEPSHQRPEPIMDGDLAPPVGPVLEPAHQGPLPIMDGDLAPPVGPVLEPAHQGPVPVMDGDLAPPVGPVLEPAHQGPEPMMDGDLAPLSEPVLEPAHQGPGPILDLEKENFRDPAEVLGTCAEVDYLEQFGTSSFKESAWRKQSLYLKFDPLLKESPLRPMPVVPVTNSIQDADEAGLGNPMEAKLVDLDFLGTLDDPVSGPPLCVLEPRGLLPAEPIVDILQYGQKDLDALVNATKQENLELRSKYEDLNTKYLEMGKIVDGFEKIAYKSMEEAEKQKELAEDKIKKVLKERDQLTADLNSMEKSFSDLFKRFEKQKEVIEGYRKNEDSLKKCVEEYIVKIEKEGQRYQALKAHAEEKLKLANEEIAQVRSKAQAEALALQASLRKAQMQIHSLEKTVEHKTKEIDELTRICDDLISKVEKI</sequence>
<dbReference type="GO" id="GO:0021987">
    <property type="term" value="P:cerebral cortex development"/>
    <property type="evidence" value="ECO:0007669"/>
    <property type="project" value="UniProtKB-ARBA"/>
</dbReference>
<evidence type="ECO:0000256" key="4">
    <source>
        <dbReference type="ARBA" id="ARBA00022553"/>
    </source>
</evidence>
<keyword evidence="3" id="KW-0963">Cytoplasm</keyword>
<dbReference type="AlphaFoldDB" id="A0A9J7EZ69"/>
<dbReference type="InterPro" id="IPR007707">
    <property type="entry name" value="TACC_C"/>
</dbReference>
<dbReference type="GeneID" id="100765245"/>
<evidence type="ECO:0000256" key="1">
    <source>
        <dbReference type="ARBA" id="ARBA00004245"/>
    </source>
</evidence>
<evidence type="ECO:0000256" key="3">
    <source>
        <dbReference type="ARBA" id="ARBA00022490"/>
    </source>
</evidence>
<dbReference type="InterPro" id="IPR057663">
    <property type="entry name" value="TACC3_Aurora-A_bind"/>
</dbReference>
<feature type="coiled-coil region" evidence="7">
    <location>
        <begin position="596"/>
        <end position="669"/>
    </location>
</feature>
<feature type="domain" description="Transforming acidic coiled-coil-containing protein C-terminal" evidence="9">
    <location>
        <begin position="481"/>
        <end position="674"/>
    </location>
</feature>
<gene>
    <name evidence="11" type="primary">Tacc3</name>
</gene>
<evidence type="ECO:0000256" key="6">
    <source>
        <dbReference type="ARBA" id="ARBA00023212"/>
    </source>
</evidence>